<sequence>MSVMIDADSFRSALAQHAAGVVIVTAHSEGVPVGLTATSFTSASLDPPLVQFSIDRESTTWPWLRLADHFTVNVLGGDQAPLATRFARRGIDRFGEPTRWRPCQYGTPLLEGAAAHIVCRPYATHEIGDHVLVVGEVLETAVHQERPLLYHRGKFGQFRESAL</sequence>
<organism evidence="3 4">
    <name type="scientific">Nonomuraea soli</name>
    <dbReference type="NCBI Taxonomy" id="1032476"/>
    <lineage>
        <taxon>Bacteria</taxon>
        <taxon>Bacillati</taxon>
        <taxon>Actinomycetota</taxon>
        <taxon>Actinomycetes</taxon>
        <taxon>Streptosporangiales</taxon>
        <taxon>Streptosporangiaceae</taxon>
        <taxon>Nonomuraea</taxon>
    </lineage>
</organism>
<dbReference type="SMART" id="SM00903">
    <property type="entry name" value="Flavin_Reduct"/>
    <property type="match status" value="1"/>
</dbReference>
<dbReference type="Pfam" id="PF01613">
    <property type="entry name" value="Flavin_Reduct"/>
    <property type="match status" value="1"/>
</dbReference>
<protein>
    <submittedName>
        <fullName evidence="3">Flavin reductase (DIM6/NTAB) family NADH-FMN oxidoreductase RutF</fullName>
    </submittedName>
</protein>
<dbReference type="Gene3D" id="2.30.110.10">
    <property type="entry name" value="Electron Transport, Fmn-binding Protein, Chain A"/>
    <property type="match status" value="1"/>
</dbReference>
<dbReference type="GO" id="GO:0006208">
    <property type="term" value="P:pyrimidine nucleobase catabolic process"/>
    <property type="evidence" value="ECO:0007669"/>
    <property type="project" value="TreeGrafter"/>
</dbReference>
<dbReference type="InterPro" id="IPR012349">
    <property type="entry name" value="Split_barrel_FMN-bd"/>
</dbReference>
<evidence type="ECO:0000313" key="4">
    <source>
        <dbReference type="Proteomes" id="UP000530928"/>
    </source>
</evidence>
<dbReference type="GO" id="GO:0010181">
    <property type="term" value="F:FMN binding"/>
    <property type="evidence" value="ECO:0007669"/>
    <property type="project" value="InterPro"/>
</dbReference>
<feature type="domain" description="Flavin reductase like" evidence="2">
    <location>
        <begin position="14"/>
        <end position="157"/>
    </location>
</feature>
<keyword evidence="4" id="KW-1185">Reference proteome</keyword>
<dbReference type="InterPro" id="IPR050268">
    <property type="entry name" value="NADH-dep_flavin_reductase"/>
</dbReference>
<dbReference type="InterPro" id="IPR002563">
    <property type="entry name" value="Flavin_Rdtase-like_dom"/>
</dbReference>
<dbReference type="AlphaFoldDB" id="A0A7W0CNF2"/>
<evidence type="ECO:0000313" key="3">
    <source>
        <dbReference type="EMBL" id="MBA2894227.1"/>
    </source>
</evidence>
<evidence type="ECO:0000256" key="1">
    <source>
        <dbReference type="ARBA" id="ARBA00023002"/>
    </source>
</evidence>
<dbReference type="PANTHER" id="PTHR30466:SF1">
    <property type="entry name" value="FMN REDUCTASE (NADH) RUTF"/>
    <property type="match status" value="1"/>
</dbReference>
<keyword evidence="1" id="KW-0560">Oxidoreductase</keyword>
<dbReference type="Proteomes" id="UP000530928">
    <property type="component" value="Unassembled WGS sequence"/>
</dbReference>
<accession>A0A7W0CNF2</accession>
<dbReference type="GO" id="GO:0042602">
    <property type="term" value="F:riboflavin reductase (NADPH) activity"/>
    <property type="evidence" value="ECO:0007669"/>
    <property type="project" value="TreeGrafter"/>
</dbReference>
<name>A0A7W0CNF2_9ACTN</name>
<comment type="caution">
    <text evidence="3">The sequence shown here is derived from an EMBL/GenBank/DDBJ whole genome shotgun (WGS) entry which is preliminary data.</text>
</comment>
<dbReference type="EMBL" id="JACDUR010000005">
    <property type="protein sequence ID" value="MBA2894227.1"/>
    <property type="molecule type" value="Genomic_DNA"/>
</dbReference>
<reference evidence="3 4" key="1">
    <citation type="submission" date="2020-07" db="EMBL/GenBank/DDBJ databases">
        <title>Genomic Encyclopedia of Type Strains, Phase IV (KMG-IV): sequencing the most valuable type-strain genomes for metagenomic binning, comparative biology and taxonomic classification.</title>
        <authorList>
            <person name="Goeker M."/>
        </authorList>
    </citation>
    <scope>NUCLEOTIDE SEQUENCE [LARGE SCALE GENOMIC DNA]</scope>
    <source>
        <strain evidence="3 4">DSM 45533</strain>
    </source>
</reference>
<gene>
    <name evidence="3" type="ORF">HNR30_005588</name>
</gene>
<evidence type="ECO:0000259" key="2">
    <source>
        <dbReference type="SMART" id="SM00903"/>
    </source>
</evidence>
<proteinExistence type="predicted"/>
<dbReference type="PANTHER" id="PTHR30466">
    <property type="entry name" value="FLAVIN REDUCTASE"/>
    <property type="match status" value="1"/>
</dbReference>
<dbReference type="SUPFAM" id="SSF50475">
    <property type="entry name" value="FMN-binding split barrel"/>
    <property type="match status" value="1"/>
</dbReference>
<dbReference type="RefSeq" id="WP_181612941.1">
    <property type="nucleotide sequence ID" value="NZ_BAABAM010000005.1"/>
</dbReference>